<reference evidence="2" key="1">
    <citation type="submission" date="2021-03" db="EMBL/GenBank/DDBJ databases">
        <title>Antimicrobial resistance genes in bacteria isolated from Japanese honey, and their potential for conferring macrolide and lincosamide resistance in the American foulbrood pathogen Paenibacillus larvae.</title>
        <authorList>
            <person name="Okamoto M."/>
            <person name="Kumagai M."/>
            <person name="Kanamori H."/>
            <person name="Takamatsu D."/>
        </authorList>
    </citation>
    <scope>NUCLEOTIDE SEQUENCE</scope>
    <source>
        <strain evidence="2">J43TS3</strain>
    </source>
</reference>
<sequence>MDETLIQYFLTQGPFAVLFVWLFYSGRKESNEREKQLYKTIDAQNETLKGFSTKYDIVITKLEDIEERLPPR</sequence>
<dbReference type="EMBL" id="BORP01000001">
    <property type="protein sequence ID" value="GIO26381.1"/>
    <property type="molecule type" value="Genomic_DNA"/>
</dbReference>
<name>A0A920C534_9BACI</name>
<proteinExistence type="predicted"/>
<feature type="transmembrane region" description="Helical" evidence="1">
    <location>
        <begin position="6"/>
        <end position="24"/>
    </location>
</feature>
<evidence type="ECO:0000256" key="1">
    <source>
        <dbReference type="SAM" id="Phobius"/>
    </source>
</evidence>
<dbReference type="RefSeq" id="WP_212919847.1">
    <property type="nucleotide sequence ID" value="NZ_BORP01000001.1"/>
</dbReference>
<evidence type="ECO:0000313" key="3">
    <source>
        <dbReference type="Proteomes" id="UP000676917"/>
    </source>
</evidence>
<evidence type="ECO:0000313" key="2">
    <source>
        <dbReference type="EMBL" id="GIO26381.1"/>
    </source>
</evidence>
<organism evidence="2 3">
    <name type="scientific">Ornithinibacillus bavariensis</name>
    <dbReference type="NCBI Taxonomy" id="545502"/>
    <lineage>
        <taxon>Bacteria</taxon>
        <taxon>Bacillati</taxon>
        <taxon>Bacillota</taxon>
        <taxon>Bacilli</taxon>
        <taxon>Bacillales</taxon>
        <taxon>Bacillaceae</taxon>
        <taxon>Ornithinibacillus</taxon>
    </lineage>
</organism>
<dbReference type="AlphaFoldDB" id="A0A920C534"/>
<keyword evidence="1" id="KW-0472">Membrane</keyword>
<accession>A0A920C534</accession>
<dbReference type="Pfam" id="PF10960">
    <property type="entry name" value="Holin_BhlA"/>
    <property type="match status" value="1"/>
</dbReference>
<gene>
    <name evidence="2" type="primary">bhlA_1</name>
    <name evidence="2" type="ORF">J43TS3_09920</name>
</gene>
<dbReference type="InterPro" id="IPR024405">
    <property type="entry name" value="Phage_BhlA/UviB"/>
</dbReference>
<keyword evidence="3" id="KW-1185">Reference proteome</keyword>
<keyword evidence="1" id="KW-1133">Transmembrane helix</keyword>
<comment type="caution">
    <text evidence="2">The sequence shown here is derived from an EMBL/GenBank/DDBJ whole genome shotgun (WGS) entry which is preliminary data.</text>
</comment>
<keyword evidence="1" id="KW-0812">Transmembrane</keyword>
<protein>
    <submittedName>
        <fullName evidence="2">SPBc2 prophage-derived protein BhlA</fullName>
    </submittedName>
</protein>
<dbReference type="Proteomes" id="UP000676917">
    <property type="component" value="Unassembled WGS sequence"/>
</dbReference>